<feature type="region of interest" description="Disordered" evidence="1">
    <location>
        <begin position="64"/>
        <end position="103"/>
    </location>
</feature>
<accession>A0A9D1E4H0</accession>
<dbReference type="EMBL" id="DVHL01000036">
    <property type="protein sequence ID" value="HIR66076.1"/>
    <property type="molecule type" value="Genomic_DNA"/>
</dbReference>
<dbReference type="Proteomes" id="UP000824200">
    <property type="component" value="Unassembled WGS sequence"/>
</dbReference>
<name>A0A9D1E4H0_9BACT</name>
<evidence type="ECO:0000313" key="3">
    <source>
        <dbReference type="Proteomes" id="UP000824200"/>
    </source>
</evidence>
<feature type="region of interest" description="Disordered" evidence="1">
    <location>
        <begin position="1"/>
        <end position="26"/>
    </location>
</feature>
<feature type="compositionally biased region" description="Polar residues" evidence="1">
    <location>
        <begin position="12"/>
        <end position="21"/>
    </location>
</feature>
<organism evidence="2 3">
    <name type="scientific">Candidatus Fimimonas gallinarum</name>
    <dbReference type="NCBI Taxonomy" id="2840821"/>
    <lineage>
        <taxon>Bacteria</taxon>
        <taxon>Pseudomonadati</taxon>
        <taxon>Myxococcota</taxon>
        <taxon>Myxococcia</taxon>
        <taxon>Myxococcales</taxon>
        <taxon>Cystobacterineae</taxon>
        <taxon>Myxococcaceae</taxon>
        <taxon>Myxococcaceae incertae sedis</taxon>
        <taxon>Candidatus Fimimonas</taxon>
    </lineage>
</organism>
<reference evidence="2" key="2">
    <citation type="journal article" date="2021" name="PeerJ">
        <title>Extensive microbial diversity within the chicken gut microbiome revealed by metagenomics and culture.</title>
        <authorList>
            <person name="Gilroy R."/>
            <person name="Ravi A."/>
            <person name="Getino M."/>
            <person name="Pursley I."/>
            <person name="Horton D.L."/>
            <person name="Alikhan N.F."/>
            <person name="Baker D."/>
            <person name="Gharbi K."/>
            <person name="Hall N."/>
            <person name="Watson M."/>
            <person name="Adriaenssens E.M."/>
            <person name="Foster-Nyarko E."/>
            <person name="Jarju S."/>
            <person name="Secka A."/>
            <person name="Antonio M."/>
            <person name="Oren A."/>
            <person name="Chaudhuri R.R."/>
            <person name="La Ragione R."/>
            <person name="Hildebrand F."/>
            <person name="Pallen M.J."/>
        </authorList>
    </citation>
    <scope>NUCLEOTIDE SEQUENCE</scope>
    <source>
        <strain evidence="2">CHK121-14286</strain>
    </source>
</reference>
<evidence type="ECO:0000256" key="1">
    <source>
        <dbReference type="SAM" id="MobiDB-lite"/>
    </source>
</evidence>
<sequence length="103" mass="11767">MQEKQKTPHKTAFNQICTPTNPKEKTKLRTEVSANFSLIAVSRKQRKCNTKICEKRLTGYNKLQGGNVGRKMQEKQKTPHKTAFKQNCSTGKEGNRKCTQPSR</sequence>
<feature type="compositionally biased region" description="Polar residues" evidence="1">
    <location>
        <begin position="84"/>
        <end position="103"/>
    </location>
</feature>
<gene>
    <name evidence="2" type="ORF">IAC95_04285</name>
</gene>
<proteinExistence type="predicted"/>
<reference evidence="2" key="1">
    <citation type="submission" date="2020-10" db="EMBL/GenBank/DDBJ databases">
        <authorList>
            <person name="Gilroy R."/>
        </authorList>
    </citation>
    <scope>NUCLEOTIDE SEQUENCE</scope>
    <source>
        <strain evidence="2">CHK121-14286</strain>
    </source>
</reference>
<protein>
    <submittedName>
        <fullName evidence="2">Uncharacterized protein</fullName>
    </submittedName>
</protein>
<evidence type="ECO:0000313" key="2">
    <source>
        <dbReference type="EMBL" id="HIR66076.1"/>
    </source>
</evidence>
<comment type="caution">
    <text evidence="2">The sequence shown here is derived from an EMBL/GenBank/DDBJ whole genome shotgun (WGS) entry which is preliminary data.</text>
</comment>
<dbReference type="AlphaFoldDB" id="A0A9D1E4H0"/>